<keyword evidence="8" id="KW-0472">Membrane</keyword>
<dbReference type="STRING" id="93759.A0A1R3H3W9"/>
<feature type="compositionally biased region" description="Low complexity" evidence="7">
    <location>
        <begin position="371"/>
        <end position="381"/>
    </location>
</feature>
<evidence type="ECO:0000256" key="1">
    <source>
        <dbReference type="ARBA" id="ARBA00004123"/>
    </source>
</evidence>
<organism evidence="11 12">
    <name type="scientific">Corchorus olitorius</name>
    <dbReference type="NCBI Taxonomy" id="93759"/>
    <lineage>
        <taxon>Eukaryota</taxon>
        <taxon>Viridiplantae</taxon>
        <taxon>Streptophyta</taxon>
        <taxon>Embryophyta</taxon>
        <taxon>Tracheophyta</taxon>
        <taxon>Spermatophyta</taxon>
        <taxon>Magnoliopsida</taxon>
        <taxon>eudicotyledons</taxon>
        <taxon>Gunneridae</taxon>
        <taxon>Pentapetalae</taxon>
        <taxon>rosids</taxon>
        <taxon>malvids</taxon>
        <taxon>Malvales</taxon>
        <taxon>Malvaceae</taxon>
        <taxon>Grewioideae</taxon>
        <taxon>Apeibeae</taxon>
        <taxon>Corchorus</taxon>
    </lineage>
</organism>
<proteinExistence type="predicted"/>
<dbReference type="PANTHER" id="PTHR47997:SF34">
    <property type="entry name" value="TRANSCRIPTION FACTOR MYB86-LIKE"/>
    <property type="match status" value="1"/>
</dbReference>
<evidence type="ECO:0000313" key="11">
    <source>
        <dbReference type="EMBL" id="OMO65031.1"/>
    </source>
</evidence>
<dbReference type="InterPro" id="IPR017930">
    <property type="entry name" value="Myb_dom"/>
</dbReference>
<feature type="region of interest" description="Disordered" evidence="7">
    <location>
        <begin position="337"/>
        <end position="356"/>
    </location>
</feature>
<feature type="transmembrane region" description="Helical" evidence="8">
    <location>
        <begin position="142"/>
        <end position="160"/>
    </location>
</feature>
<feature type="region of interest" description="Disordered" evidence="7">
    <location>
        <begin position="367"/>
        <end position="394"/>
    </location>
</feature>
<dbReference type="InterPro" id="IPR001005">
    <property type="entry name" value="SANT/Myb"/>
</dbReference>
<dbReference type="Proteomes" id="UP000187203">
    <property type="component" value="Unassembled WGS sequence"/>
</dbReference>
<dbReference type="Pfam" id="PF00249">
    <property type="entry name" value="Myb_DNA-binding"/>
    <property type="match status" value="1"/>
</dbReference>
<feature type="compositionally biased region" description="Basic and acidic residues" evidence="7">
    <location>
        <begin position="337"/>
        <end position="352"/>
    </location>
</feature>
<comment type="subcellular location">
    <subcellularLocation>
        <location evidence="1">Nucleus</location>
    </subcellularLocation>
</comment>
<dbReference type="GO" id="GO:0005634">
    <property type="term" value="C:nucleus"/>
    <property type="evidence" value="ECO:0007669"/>
    <property type="project" value="UniProtKB-SubCell"/>
</dbReference>
<dbReference type="EMBL" id="AWUE01020863">
    <property type="protein sequence ID" value="OMO65031.1"/>
    <property type="molecule type" value="Genomic_DNA"/>
</dbReference>
<reference evidence="12" key="1">
    <citation type="submission" date="2013-09" db="EMBL/GenBank/DDBJ databases">
        <title>Corchorus olitorius genome sequencing.</title>
        <authorList>
            <person name="Alam M."/>
            <person name="Haque M.S."/>
            <person name="Islam M.S."/>
            <person name="Emdad E.M."/>
            <person name="Islam M.M."/>
            <person name="Ahmed B."/>
            <person name="Halim A."/>
            <person name="Hossen Q.M.M."/>
            <person name="Hossain M.Z."/>
            <person name="Ahmed R."/>
            <person name="Khan M.M."/>
            <person name="Islam R."/>
            <person name="Rashid M.M."/>
            <person name="Khan S.A."/>
            <person name="Rahman M.S."/>
            <person name="Alam M."/>
            <person name="Yahiya A.S."/>
            <person name="Khan M.S."/>
            <person name="Azam M.S."/>
            <person name="Haque T."/>
            <person name="Lashkar M.Z.H."/>
            <person name="Akhand A.I."/>
            <person name="Morshed G."/>
            <person name="Roy S."/>
            <person name="Uddin K.S."/>
            <person name="Rabeya T."/>
            <person name="Hossain A.S."/>
            <person name="Chowdhury A."/>
            <person name="Snigdha A.R."/>
            <person name="Mortoza M.S."/>
            <person name="Matin S.A."/>
            <person name="Hoque S.M.E."/>
            <person name="Islam M.K."/>
            <person name="Roy D.K."/>
            <person name="Haider R."/>
            <person name="Moosa M.M."/>
            <person name="Elias S.M."/>
            <person name="Hasan A.M."/>
            <person name="Jahan S."/>
            <person name="Shafiuddin M."/>
            <person name="Mahmood N."/>
            <person name="Shommy N.S."/>
        </authorList>
    </citation>
    <scope>NUCLEOTIDE SEQUENCE [LARGE SCALE GENOMIC DNA]</scope>
    <source>
        <strain evidence="12">cv. O-4</strain>
    </source>
</reference>
<evidence type="ECO:0000256" key="4">
    <source>
        <dbReference type="ARBA" id="ARBA00023125"/>
    </source>
</evidence>
<comment type="caution">
    <text evidence="11">The sequence shown here is derived from an EMBL/GenBank/DDBJ whole genome shotgun (WGS) entry which is preliminary data.</text>
</comment>
<keyword evidence="8" id="KW-0812">Transmembrane</keyword>
<dbReference type="PROSITE" id="PS50090">
    <property type="entry name" value="MYB_LIKE"/>
    <property type="match status" value="1"/>
</dbReference>
<dbReference type="PANTHER" id="PTHR47997">
    <property type="entry name" value="MYB DOMAIN PROTEIN 55"/>
    <property type="match status" value="1"/>
</dbReference>
<accession>A0A1R3H3W9</accession>
<keyword evidence="3" id="KW-0805">Transcription regulation</keyword>
<dbReference type="AlphaFoldDB" id="A0A1R3H3W9"/>
<evidence type="ECO:0000256" key="6">
    <source>
        <dbReference type="ARBA" id="ARBA00023242"/>
    </source>
</evidence>
<keyword evidence="6" id="KW-0539">Nucleus</keyword>
<dbReference type="SUPFAM" id="SSF46689">
    <property type="entry name" value="Homeodomain-like"/>
    <property type="match status" value="1"/>
</dbReference>
<evidence type="ECO:0000259" key="10">
    <source>
        <dbReference type="PROSITE" id="PS51294"/>
    </source>
</evidence>
<evidence type="ECO:0000256" key="5">
    <source>
        <dbReference type="ARBA" id="ARBA00023163"/>
    </source>
</evidence>
<sequence>MAELEKQEKVVVNGKGEEEEASEEEGLLEGMSVLDFDMLCSTVALQTQGKWRKVEDAEDCLEQGNGEFGGVFRMWEGEVVLDFFDDRRVALESACCPCYRFGKNMRRAGFGYCFLQGTFYLLLVVSAFLNFIAFIVTKRNCFLYLGVVFTISVGAYLGFFRTQIKRKFNIRGSDSLVDDCVYHLICPCCTLSQESRTLEMNNVQDGTWHGRGDTICIGSYGEGSKAFFELHPPPPISIQTPEPLSMQHSVNGLQRSGKSCRLRWVNYLKPGIKRGNFTREEDEIIIELHQKLGTRWSVIASKLPGRTDNEIKNYWHSHLSKRFKYNNLMLPTEHRQLSNIKTEHKSSSETDPKASNFESRDAIIQASPQVSTDSTLPSSSSYKNQATVEPDMGSSETIGELQSIMEQQQQPILFSEEGSDIAENCGVSGSLSGSDIASSHQLVWLQKRIFHGNSCNNDVWLSSLMKENIYGG</sequence>
<keyword evidence="2" id="KW-0677">Repeat</keyword>
<feature type="transmembrane region" description="Helical" evidence="8">
    <location>
        <begin position="110"/>
        <end position="136"/>
    </location>
</feature>
<evidence type="ECO:0000259" key="9">
    <source>
        <dbReference type="PROSITE" id="PS50090"/>
    </source>
</evidence>
<name>A0A1R3H3W9_9ROSI</name>
<gene>
    <name evidence="11" type="ORF">COLO4_31635</name>
</gene>
<dbReference type="OrthoDB" id="1045822at2759"/>
<keyword evidence="12" id="KW-1185">Reference proteome</keyword>
<evidence type="ECO:0000313" key="12">
    <source>
        <dbReference type="Proteomes" id="UP000187203"/>
    </source>
</evidence>
<dbReference type="GO" id="GO:0003677">
    <property type="term" value="F:DNA binding"/>
    <property type="evidence" value="ECO:0007669"/>
    <property type="project" value="UniProtKB-KW"/>
</dbReference>
<dbReference type="PROSITE" id="PS51294">
    <property type="entry name" value="HTH_MYB"/>
    <property type="match status" value="1"/>
</dbReference>
<feature type="region of interest" description="Disordered" evidence="7">
    <location>
        <begin position="1"/>
        <end position="23"/>
    </location>
</feature>
<evidence type="ECO:0000256" key="8">
    <source>
        <dbReference type="SAM" id="Phobius"/>
    </source>
</evidence>
<evidence type="ECO:0000256" key="2">
    <source>
        <dbReference type="ARBA" id="ARBA00022737"/>
    </source>
</evidence>
<dbReference type="SMART" id="SM00717">
    <property type="entry name" value="SANT"/>
    <property type="match status" value="1"/>
</dbReference>
<dbReference type="Pfam" id="PF04749">
    <property type="entry name" value="PLAC8"/>
    <property type="match status" value="1"/>
</dbReference>
<keyword evidence="5" id="KW-0804">Transcription</keyword>
<feature type="domain" description="HTH myb-type" evidence="10">
    <location>
        <begin position="269"/>
        <end position="323"/>
    </location>
</feature>
<dbReference type="InterPro" id="IPR006461">
    <property type="entry name" value="PLAC_motif_containing"/>
</dbReference>
<dbReference type="InterPro" id="IPR051953">
    <property type="entry name" value="Plant_SW-associated_TFs"/>
</dbReference>
<evidence type="ECO:0000256" key="7">
    <source>
        <dbReference type="SAM" id="MobiDB-lite"/>
    </source>
</evidence>
<keyword evidence="8" id="KW-1133">Transmembrane helix</keyword>
<dbReference type="Gene3D" id="1.10.10.60">
    <property type="entry name" value="Homeodomain-like"/>
    <property type="match status" value="2"/>
</dbReference>
<keyword evidence="4" id="KW-0238">DNA-binding</keyword>
<protein>
    <submittedName>
        <fullName evidence="11">Uncharacterized protein</fullName>
    </submittedName>
</protein>
<dbReference type="NCBIfam" id="TIGR01571">
    <property type="entry name" value="A_thal_Cys_rich"/>
    <property type="match status" value="1"/>
</dbReference>
<dbReference type="CDD" id="cd00167">
    <property type="entry name" value="SANT"/>
    <property type="match status" value="1"/>
</dbReference>
<feature type="domain" description="Myb-like" evidence="9">
    <location>
        <begin position="269"/>
        <end position="319"/>
    </location>
</feature>
<evidence type="ECO:0000256" key="3">
    <source>
        <dbReference type="ARBA" id="ARBA00023015"/>
    </source>
</evidence>
<dbReference type="InterPro" id="IPR009057">
    <property type="entry name" value="Homeodomain-like_sf"/>
</dbReference>